<organism evidence="1 2">
    <name type="scientific">Hydrotalea sandarakina</name>
    <dbReference type="NCBI Taxonomy" id="1004304"/>
    <lineage>
        <taxon>Bacteria</taxon>
        <taxon>Pseudomonadati</taxon>
        <taxon>Bacteroidota</taxon>
        <taxon>Chitinophagia</taxon>
        <taxon>Chitinophagales</taxon>
        <taxon>Chitinophagaceae</taxon>
        <taxon>Hydrotalea</taxon>
    </lineage>
</organism>
<reference evidence="1 2" key="1">
    <citation type="submission" date="2018-06" db="EMBL/GenBank/DDBJ databases">
        <title>Genomic Encyclopedia of Archaeal and Bacterial Type Strains, Phase II (KMG-II): from individual species to whole genera.</title>
        <authorList>
            <person name="Goeker M."/>
        </authorList>
    </citation>
    <scope>NUCLEOTIDE SEQUENCE [LARGE SCALE GENOMIC DNA]</scope>
    <source>
        <strain evidence="1 2">DSM 23241</strain>
    </source>
</reference>
<dbReference type="EMBL" id="QKZV01000012">
    <property type="protein sequence ID" value="PZX60000.1"/>
    <property type="molecule type" value="Genomic_DNA"/>
</dbReference>
<dbReference type="Proteomes" id="UP000249720">
    <property type="component" value="Unassembled WGS sequence"/>
</dbReference>
<sequence>MFILPFITQLRYAQSHVQMTKLNDYLYRNKNIHFDVTIQIFYISFAHPLSTFLPPFSHPASGQQRCATLLSGPCIEGASNLCSCPIHLFNQLNSTMINAQKTIKKIWKRPMQCCILYNKKSISYGYHSLHFYFGYY</sequence>
<keyword evidence="2" id="KW-1185">Reference proteome</keyword>
<gene>
    <name evidence="1" type="ORF">LX80_02719</name>
</gene>
<evidence type="ECO:0000313" key="2">
    <source>
        <dbReference type="Proteomes" id="UP000249720"/>
    </source>
</evidence>
<name>A0A2W7RNF2_9BACT</name>
<accession>A0A2W7RNF2</accession>
<evidence type="ECO:0000313" key="1">
    <source>
        <dbReference type="EMBL" id="PZX60000.1"/>
    </source>
</evidence>
<protein>
    <submittedName>
        <fullName evidence="1">Uncharacterized protein</fullName>
    </submittedName>
</protein>
<dbReference type="AlphaFoldDB" id="A0A2W7RNF2"/>
<comment type="caution">
    <text evidence="1">The sequence shown here is derived from an EMBL/GenBank/DDBJ whole genome shotgun (WGS) entry which is preliminary data.</text>
</comment>
<proteinExistence type="predicted"/>